<keyword evidence="21" id="KW-1185">Reference proteome</keyword>
<keyword evidence="15 18" id="KW-0106">Calcium</keyword>
<comment type="cofactor">
    <cofactor evidence="15 18">
        <name>heme b</name>
        <dbReference type="ChEBI" id="CHEBI:60344"/>
    </cofactor>
    <text evidence="15 18">Binds 1 heme b (iron(II)-protoporphyrin IX) group per subunit.</text>
</comment>
<keyword evidence="6 18" id="KW-0349">Heme</keyword>
<dbReference type="InterPro" id="IPR019793">
    <property type="entry name" value="Peroxidases_heam-ligand_BS"/>
</dbReference>
<dbReference type="InterPro" id="IPR010255">
    <property type="entry name" value="Haem_peroxidase_sf"/>
</dbReference>
<dbReference type="InterPro" id="IPR019794">
    <property type="entry name" value="Peroxidases_AS"/>
</dbReference>
<evidence type="ECO:0000256" key="8">
    <source>
        <dbReference type="ARBA" id="ARBA00022729"/>
    </source>
</evidence>
<feature type="active site" description="Proton acceptor" evidence="13">
    <location>
        <position position="64"/>
    </location>
</feature>
<evidence type="ECO:0000256" key="2">
    <source>
        <dbReference type="ARBA" id="ARBA00002322"/>
    </source>
</evidence>
<evidence type="ECO:0000256" key="1">
    <source>
        <dbReference type="ARBA" id="ARBA00000189"/>
    </source>
</evidence>
<dbReference type="AlphaFoldDB" id="A0AAV7EQ51"/>
<evidence type="ECO:0000256" key="15">
    <source>
        <dbReference type="PIRSR" id="PIRSR600823-3"/>
    </source>
</evidence>
<dbReference type="InterPro" id="IPR002016">
    <property type="entry name" value="Haem_peroxidase"/>
</dbReference>
<dbReference type="CDD" id="cd00693">
    <property type="entry name" value="secretory_peroxidase"/>
    <property type="match status" value="1"/>
</dbReference>
<feature type="chain" id="PRO_5043089117" description="Peroxidase" evidence="18">
    <location>
        <begin position="23"/>
        <end position="331"/>
    </location>
</feature>
<evidence type="ECO:0000256" key="9">
    <source>
        <dbReference type="ARBA" id="ARBA00023002"/>
    </source>
</evidence>
<sequence length="331" mass="36111">MALPRRVASLGLLLLLLCVADARLTLDYYKDTCPDVPKLVQDTVVNKQIANPTTAGAALRLFFHDCFVDGCDASVLISSNPRNKAERDADINLSLPGDGFDVVIRAKAAIELACPGVVSCADILALATRDLVKMVGGPFYHVYLGRKDGLVSKAEHAERDLPKVTTPLAEMISMFTQKGFTVQELVALSGAHTVGFSHCKEFADRIYGRRQDPALNPRFADALRTACATYKTDPTMSVFNDVMSPGKFDNSYYQNLPRGLGLLASDSVLYSDARTKPYVELFAANQTAFFEAFGHAMEKLSFFGVKTGRRGEVLFGSVKGWEGLELDLGHL</sequence>
<dbReference type="GO" id="GO:0046872">
    <property type="term" value="F:metal ion binding"/>
    <property type="evidence" value="ECO:0007669"/>
    <property type="project" value="UniProtKB-UniRule"/>
</dbReference>
<evidence type="ECO:0000256" key="17">
    <source>
        <dbReference type="PIRSR" id="PIRSR600823-5"/>
    </source>
</evidence>
<comment type="caution">
    <text evidence="20">The sequence shown here is derived from an EMBL/GenBank/DDBJ whole genome shotgun (WGS) entry which is preliminary data.</text>
</comment>
<reference evidence="20 21" key="1">
    <citation type="submission" date="2021-07" db="EMBL/GenBank/DDBJ databases">
        <title>The Aristolochia fimbriata genome: insights into angiosperm evolution, floral development and chemical biosynthesis.</title>
        <authorList>
            <person name="Jiao Y."/>
        </authorList>
    </citation>
    <scope>NUCLEOTIDE SEQUENCE [LARGE SCALE GENOMIC DNA]</scope>
    <source>
        <strain evidence="20">IBCAS-2021</strain>
        <tissue evidence="20">Leaf</tissue>
    </source>
</reference>
<dbReference type="GO" id="GO:0006979">
    <property type="term" value="P:response to oxidative stress"/>
    <property type="evidence" value="ECO:0007669"/>
    <property type="project" value="UniProtKB-UniRule"/>
</dbReference>
<dbReference type="FunFam" id="1.10.420.10:FF:000007">
    <property type="entry name" value="Peroxidase"/>
    <property type="match status" value="1"/>
</dbReference>
<feature type="binding site" evidence="15">
    <location>
        <position position="86"/>
    </location>
    <ligand>
        <name>Ca(2+)</name>
        <dbReference type="ChEBI" id="CHEBI:29108"/>
        <label>1</label>
    </ligand>
</feature>
<comment type="cofactor">
    <cofactor evidence="15 18">
        <name>Ca(2+)</name>
        <dbReference type="ChEBI" id="CHEBI:29108"/>
    </cofactor>
    <text evidence="15 18">Binds 2 calcium ions per subunit.</text>
</comment>
<dbReference type="GO" id="GO:0020037">
    <property type="term" value="F:heme binding"/>
    <property type="evidence" value="ECO:0007669"/>
    <property type="project" value="UniProtKB-UniRule"/>
</dbReference>
<comment type="subcellular location">
    <subcellularLocation>
        <location evidence="18">Secreted</location>
    </subcellularLocation>
</comment>
<evidence type="ECO:0000259" key="19">
    <source>
        <dbReference type="PROSITE" id="PS50873"/>
    </source>
</evidence>
<evidence type="ECO:0000256" key="14">
    <source>
        <dbReference type="PIRSR" id="PIRSR600823-2"/>
    </source>
</evidence>
<feature type="disulfide bond" evidence="17">
    <location>
        <begin position="33"/>
        <end position="114"/>
    </location>
</feature>
<name>A0AAV7EQ51_ARIFI</name>
<dbReference type="PANTHER" id="PTHR31517:SF17">
    <property type="entry name" value="PEROXIDASE 6"/>
    <property type="match status" value="1"/>
</dbReference>
<evidence type="ECO:0000256" key="13">
    <source>
        <dbReference type="PIRSR" id="PIRSR600823-1"/>
    </source>
</evidence>
<evidence type="ECO:0000256" key="10">
    <source>
        <dbReference type="ARBA" id="ARBA00023004"/>
    </source>
</evidence>
<keyword evidence="10 15" id="KW-0408">Iron</keyword>
<evidence type="ECO:0000256" key="6">
    <source>
        <dbReference type="ARBA" id="ARBA00022617"/>
    </source>
</evidence>
<comment type="catalytic activity">
    <reaction evidence="1 18">
        <text>2 a phenolic donor + H2O2 = 2 a phenolic radical donor + 2 H2O</text>
        <dbReference type="Rhea" id="RHEA:56136"/>
        <dbReference type="ChEBI" id="CHEBI:15377"/>
        <dbReference type="ChEBI" id="CHEBI:16240"/>
        <dbReference type="ChEBI" id="CHEBI:139520"/>
        <dbReference type="ChEBI" id="CHEBI:139521"/>
        <dbReference type="EC" id="1.11.1.7"/>
    </reaction>
</comment>
<feature type="binding site" evidence="15">
    <location>
        <position position="68"/>
    </location>
    <ligand>
        <name>Ca(2+)</name>
        <dbReference type="ChEBI" id="CHEBI:29108"/>
        <label>1</label>
    </ligand>
</feature>
<accession>A0AAV7EQ51</accession>
<dbReference type="PROSITE" id="PS00436">
    <property type="entry name" value="PEROXIDASE_2"/>
    <property type="match status" value="1"/>
</dbReference>
<keyword evidence="9 18" id="KW-0560">Oxidoreductase</keyword>
<keyword evidence="11 17" id="KW-1015">Disulfide bond</keyword>
<dbReference type="Proteomes" id="UP000825729">
    <property type="component" value="Unassembled WGS sequence"/>
</dbReference>
<feature type="binding site" evidence="15">
    <location>
        <position position="74"/>
    </location>
    <ligand>
        <name>Ca(2+)</name>
        <dbReference type="ChEBI" id="CHEBI:29108"/>
        <label>1</label>
    </ligand>
</feature>
<feature type="signal peptide" evidence="18">
    <location>
        <begin position="1"/>
        <end position="22"/>
    </location>
</feature>
<feature type="domain" description="Plant heme peroxidase family profile" evidence="19">
    <location>
        <begin position="23"/>
        <end position="313"/>
    </location>
</feature>
<dbReference type="PRINTS" id="PR00461">
    <property type="entry name" value="PLPEROXIDASE"/>
</dbReference>
<dbReference type="SUPFAM" id="SSF48113">
    <property type="entry name" value="Heme-dependent peroxidases"/>
    <property type="match status" value="1"/>
</dbReference>
<dbReference type="EMBL" id="JAINDJ010000004">
    <property type="protein sequence ID" value="KAG9449837.1"/>
    <property type="molecule type" value="Genomic_DNA"/>
</dbReference>
<evidence type="ECO:0000313" key="21">
    <source>
        <dbReference type="Proteomes" id="UP000825729"/>
    </source>
</evidence>
<dbReference type="InterPro" id="IPR033905">
    <property type="entry name" value="Secretory_peroxidase"/>
</dbReference>
<keyword evidence="12 18" id="KW-0376">Hydrogen peroxide</keyword>
<keyword evidence="5 18" id="KW-0575">Peroxidase</keyword>
<proteinExistence type="inferred from homology"/>
<dbReference type="Gene3D" id="1.10.520.10">
    <property type="match status" value="1"/>
</dbReference>
<feature type="disulfide bond" evidence="17">
    <location>
        <begin position="199"/>
        <end position="227"/>
    </location>
</feature>
<feature type="binding site" evidence="15">
    <location>
        <position position="70"/>
    </location>
    <ligand>
        <name>Ca(2+)</name>
        <dbReference type="ChEBI" id="CHEBI:29108"/>
        <label>1</label>
    </ligand>
</feature>
<dbReference type="PROSITE" id="PS50873">
    <property type="entry name" value="PEROXIDASE_4"/>
    <property type="match status" value="1"/>
</dbReference>
<evidence type="ECO:0000256" key="12">
    <source>
        <dbReference type="ARBA" id="ARBA00023324"/>
    </source>
</evidence>
<keyword evidence="8 18" id="KW-0732">Signal</keyword>
<dbReference type="GO" id="GO:0042744">
    <property type="term" value="P:hydrogen peroxide catabolic process"/>
    <property type="evidence" value="ECO:0007669"/>
    <property type="project" value="UniProtKB-KW"/>
</dbReference>
<feature type="binding site" evidence="15">
    <location>
        <position position="249"/>
    </location>
    <ligand>
        <name>Ca(2+)</name>
        <dbReference type="ChEBI" id="CHEBI:29108"/>
        <label>2</label>
    </ligand>
</feature>
<evidence type="ECO:0000313" key="20">
    <source>
        <dbReference type="EMBL" id="KAG9449837.1"/>
    </source>
</evidence>
<keyword evidence="7 15" id="KW-0479">Metal-binding</keyword>
<dbReference type="PROSITE" id="PS00435">
    <property type="entry name" value="PEROXIDASE_1"/>
    <property type="match status" value="1"/>
</dbReference>
<dbReference type="InterPro" id="IPR000823">
    <property type="entry name" value="Peroxidase_pln"/>
</dbReference>
<feature type="binding site" description="axial binding residue" evidence="15">
    <location>
        <position position="192"/>
    </location>
    <ligand>
        <name>heme b</name>
        <dbReference type="ChEBI" id="CHEBI:60344"/>
    </ligand>
    <ligandPart>
        <name>Fe</name>
        <dbReference type="ChEBI" id="CHEBI:18248"/>
    </ligandPart>
</feature>
<dbReference type="PANTHER" id="PTHR31517">
    <property type="match status" value="1"/>
</dbReference>
<dbReference type="Pfam" id="PF00141">
    <property type="entry name" value="peroxidase"/>
    <property type="match status" value="1"/>
</dbReference>
<feature type="binding site" evidence="15">
    <location>
        <position position="193"/>
    </location>
    <ligand>
        <name>Ca(2+)</name>
        <dbReference type="ChEBI" id="CHEBI:29108"/>
        <label>2</label>
    </ligand>
</feature>
<evidence type="ECO:0000256" key="7">
    <source>
        <dbReference type="ARBA" id="ARBA00022723"/>
    </source>
</evidence>
<feature type="site" description="Transition state stabilizer" evidence="16">
    <location>
        <position position="60"/>
    </location>
</feature>
<feature type="disulfide bond" evidence="17">
    <location>
        <begin position="66"/>
        <end position="71"/>
    </location>
</feature>
<protein>
    <recommendedName>
        <fullName evidence="4 18">Peroxidase</fullName>
        <ecNumber evidence="4 18">1.11.1.7</ecNumber>
    </recommendedName>
</protein>
<evidence type="ECO:0000256" key="3">
    <source>
        <dbReference type="ARBA" id="ARBA00006873"/>
    </source>
</evidence>
<evidence type="ECO:0000256" key="11">
    <source>
        <dbReference type="ARBA" id="ARBA00023157"/>
    </source>
</evidence>
<dbReference type="GO" id="GO:0140825">
    <property type="term" value="F:lactoperoxidase activity"/>
    <property type="evidence" value="ECO:0007669"/>
    <property type="project" value="UniProtKB-EC"/>
</dbReference>
<feature type="binding site" evidence="15">
    <location>
        <position position="72"/>
    </location>
    <ligand>
        <name>Ca(2+)</name>
        <dbReference type="ChEBI" id="CHEBI:29108"/>
        <label>1</label>
    </ligand>
</feature>
<evidence type="ECO:0000256" key="5">
    <source>
        <dbReference type="ARBA" id="ARBA00022559"/>
    </source>
</evidence>
<dbReference type="GO" id="GO:0005576">
    <property type="term" value="C:extracellular region"/>
    <property type="evidence" value="ECO:0007669"/>
    <property type="project" value="UniProtKB-SubCell"/>
</dbReference>
<evidence type="ECO:0000256" key="4">
    <source>
        <dbReference type="ARBA" id="ARBA00012313"/>
    </source>
</evidence>
<dbReference type="PRINTS" id="PR00458">
    <property type="entry name" value="PEROXIDASE"/>
</dbReference>
<dbReference type="Gene3D" id="1.10.420.10">
    <property type="entry name" value="Peroxidase, domain 2"/>
    <property type="match status" value="1"/>
</dbReference>
<gene>
    <name evidence="20" type="ORF">H6P81_009802</name>
</gene>
<comment type="similarity">
    <text evidence="3">Belongs to the peroxidase family. Ascorbate peroxidase subfamily.</text>
</comment>
<evidence type="ECO:0000256" key="18">
    <source>
        <dbReference type="RuleBase" id="RU362060"/>
    </source>
</evidence>
<comment type="similarity">
    <text evidence="18">Belongs to the peroxidase family. Classical plant (class III) peroxidase subfamily.</text>
</comment>
<comment type="function">
    <text evidence="2">Removal of H(2)O(2), oxidation of toxic reductants, biosynthesis and degradation of lignin, suberization, auxin catabolism, response to environmental stresses such as wounding, pathogen attack and oxidative stress. These functions might be dependent on each isozyme/isoform in each plant tissue.</text>
</comment>
<feature type="binding site" evidence="15">
    <location>
        <position position="65"/>
    </location>
    <ligand>
        <name>Ca(2+)</name>
        <dbReference type="ChEBI" id="CHEBI:29108"/>
        <label>1</label>
    </ligand>
</feature>
<dbReference type="FunFam" id="1.10.520.10:FF:000008">
    <property type="entry name" value="Peroxidase"/>
    <property type="match status" value="1"/>
</dbReference>
<dbReference type="EC" id="1.11.1.7" evidence="4 18"/>
<evidence type="ECO:0000256" key="16">
    <source>
        <dbReference type="PIRSR" id="PIRSR600823-4"/>
    </source>
</evidence>
<feature type="binding site" evidence="14">
    <location>
        <position position="162"/>
    </location>
    <ligand>
        <name>substrate</name>
    </ligand>
</feature>
<organism evidence="20 21">
    <name type="scientific">Aristolochia fimbriata</name>
    <name type="common">White veined hardy Dutchman's pipe vine</name>
    <dbReference type="NCBI Taxonomy" id="158543"/>
    <lineage>
        <taxon>Eukaryota</taxon>
        <taxon>Viridiplantae</taxon>
        <taxon>Streptophyta</taxon>
        <taxon>Embryophyta</taxon>
        <taxon>Tracheophyta</taxon>
        <taxon>Spermatophyta</taxon>
        <taxon>Magnoliopsida</taxon>
        <taxon>Magnoliidae</taxon>
        <taxon>Piperales</taxon>
        <taxon>Aristolochiaceae</taxon>
        <taxon>Aristolochia</taxon>
    </lineage>
</organism>
<feature type="binding site" evidence="15">
    <location>
        <position position="241"/>
    </location>
    <ligand>
        <name>Ca(2+)</name>
        <dbReference type="ChEBI" id="CHEBI:29108"/>
        <label>2</label>
    </ligand>
</feature>
<keyword evidence="18" id="KW-0964">Secreted</keyword>